<evidence type="ECO:0000259" key="9">
    <source>
        <dbReference type="SMART" id="SM00479"/>
    </source>
</evidence>
<evidence type="ECO:0000256" key="5">
    <source>
        <dbReference type="ARBA" id="ARBA00022839"/>
    </source>
</evidence>
<dbReference type="InterPro" id="IPR031736">
    <property type="entry name" value="REXO1-like_dom"/>
</dbReference>
<reference evidence="10" key="1">
    <citation type="journal article" date="1997" name="Nucleic Acids Res.">
        <title>tRNAscan-SE: a program for improved detection of transfer RNA genes in genomic sequence.</title>
        <authorList>
            <person name="Lowe T.M."/>
            <person name="Eddy S.R."/>
        </authorList>
    </citation>
    <scope>NUCLEOTIDE SEQUENCE [LARGE SCALE GENOMIC DNA]</scope>
</reference>
<comment type="similarity">
    <text evidence="2">Belongs to the REXO1/REXO3 family.</text>
</comment>
<feature type="compositionally biased region" description="Basic and acidic residues" evidence="8">
    <location>
        <begin position="252"/>
        <end position="270"/>
    </location>
</feature>
<dbReference type="InterPro" id="IPR013520">
    <property type="entry name" value="Ribonucl_H"/>
</dbReference>
<name>A0ABM1Q140_DROAR</name>
<feature type="compositionally biased region" description="Low complexity" evidence="8">
    <location>
        <begin position="271"/>
        <end position="286"/>
    </location>
</feature>
<evidence type="ECO:0000256" key="6">
    <source>
        <dbReference type="ARBA" id="ARBA00023242"/>
    </source>
</evidence>
<dbReference type="InterPro" id="IPR047021">
    <property type="entry name" value="REXO1/3/4-like"/>
</dbReference>
<feature type="coiled-coil region" evidence="7">
    <location>
        <begin position="462"/>
        <end position="497"/>
    </location>
</feature>
<evidence type="ECO:0000256" key="7">
    <source>
        <dbReference type="SAM" id="Coils"/>
    </source>
</evidence>
<dbReference type="GO" id="GO:0004527">
    <property type="term" value="F:exonuclease activity"/>
    <property type="evidence" value="ECO:0007669"/>
    <property type="project" value="UniProtKB-KW"/>
</dbReference>
<dbReference type="SMART" id="SM00479">
    <property type="entry name" value="EXOIII"/>
    <property type="match status" value="1"/>
</dbReference>
<dbReference type="Pfam" id="PF15870">
    <property type="entry name" value="EloA-BP1"/>
    <property type="match status" value="1"/>
</dbReference>
<feature type="region of interest" description="Disordered" evidence="8">
    <location>
        <begin position="85"/>
        <end position="354"/>
    </location>
</feature>
<feature type="domain" description="Exonuclease" evidence="9">
    <location>
        <begin position="834"/>
        <end position="993"/>
    </location>
</feature>
<dbReference type="Proteomes" id="UP000694904">
    <property type="component" value="Chromosome 2"/>
</dbReference>
<dbReference type="Gene3D" id="3.30.420.10">
    <property type="entry name" value="Ribonuclease H-like superfamily/Ribonuclease H"/>
    <property type="match status" value="1"/>
</dbReference>
<dbReference type="PANTHER" id="PTHR12801">
    <property type="entry name" value="RNA EXONUCLEASE REXO1 / RECO3 FAMILY MEMBER-RELATED"/>
    <property type="match status" value="1"/>
</dbReference>
<reference evidence="11" key="3">
    <citation type="submission" date="2025-08" db="UniProtKB">
        <authorList>
            <consortium name="RefSeq"/>
        </authorList>
    </citation>
    <scope>IDENTIFICATION</scope>
    <source>
        <tissue evidence="11">Whole organism</tissue>
    </source>
</reference>
<protein>
    <submittedName>
        <fullName evidence="11">RNA exonuclease 1 homolog</fullName>
    </submittedName>
</protein>
<keyword evidence="3" id="KW-0540">Nuclease</keyword>
<keyword evidence="7" id="KW-0175">Coiled coil</keyword>
<keyword evidence="5 11" id="KW-0269">Exonuclease</keyword>
<gene>
    <name evidence="11" type="primary">LOC108620758</name>
</gene>
<accession>A0ABM1Q140</accession>
<evidence type="ECO:0000256" key="8">
    <source>
        <dbReference type="SAM" id="MobiDB-lite"/>
    </source>
</evidence>
<evidence type="ECO:0000256" key="4">
    <source>
        <dbReference type="ARBA" id="ARBA00022801"/>
    </source>
</evidence>
<dbReference type="GeneID" id="108620758"/>
<evidence type="ECO:0000256" key="1">
    <source>
        <dbReference type="ARBA" id="ARBA00004123"/>
    </source>
</evidence>
<evidence type="ECO:0000313" key="11">
    <source>
        <dbReference type="RefSeq" id="XP_017873176.1"/>
    </source>
</evidence>
<dbReference type="PANTHER" id="PTHR12801:SF115">
    <property type="entry name" value="FI18136P1-RELATED"/>
    <property type="match status" value="1"/>
</dbReference>
<evidence type="ECO:0000313" key="10">
    <source>
        <dbReference type="Proteomes" id="UP000694904"/>
    </source>
</evidence>
<proteinExistence type="inferred from homology"/>
<feature type="compositionally biased region" description="Basic and acidic residues" evidence="8">
    <location>
        <begin position="150"/>
        <end position="190"/>
    </location>
</feature>
<dbReference type="RefSeq" id="XP_017873176.1">
    <property type="nucleotide sequence ID" value="XM_018017687.1"/>
</dbReference>
<sequence length="993" mass="110722">MLPSTGLFKSFACPYYNSAGNGSGSNDENGEASFNCKRPFCHFKHNRKDDVEATLPAESVPEYKPAPVPKLLSLPLPEMTMCAPKKKPNLEYHPEKPALNASPAKKRFDEAASAPKYVPSVVANGADDEWVESEKEEEPEEKQQQEQQEEQVKAKLETELDELAKTTIEIKPEPQEANEDTPKNNNEKKTSSSSSSARSESRKHEHKSRDSKERRSSSQKEKERSSGEHRSSSSSSKHKSSSSSSSSHRKSSSSDKHRSEKKSSSKDRNSSSKTATASTTSASSSSKSRHHSSSSSKSTSRSSSSSKSKSSSSNSNSNSNSHSTSNSNSRSSSGKSTTKAETDTSTSIELPAKPDDDIALDYEMNVDVSEAEIVRQCEMIFDELEQAFAQKPEETSTENVRKRKAPSPDIEAYTEAATAALQKRRVAHENADKCKPQAPVAVHKPNHIRNAMQAIFDRRAELRRQEKLRAEADAELLRQAQERVRIAQEELREARAKTLTPLISRSSLTPPTRIARTITPVANVIAIARAKKKIEELQAEKKPAFTAAQTFKGGTRLAHKPTAALDKVAPATDVAAAKPPVLEPQSSKISYNIRMQYYEMMVKQCTAIYPQLTDAWERAQVEELAVFKKCSTPSIYKNSCMLAINKLRKEAVEAGNQPSVANKTVSHEMMLGGKRALTTSWSVEKKDKSSSEPFDTLSAEKAYEMVYDLRLTDEQLVENGFPRPGKVRGTAVIRSSRPNRRPNETERYCTRCGKVFNLSIYDTKCTDMCNYHPKSTGYRRGFTDNQHRCCQQPAGTPGCSYANYHVSDYYDPDKLTCFIKTIERSDDYVPTKKDIYALDCEMCYTTHGIELTRVTVVDINGRSVYDALVKPDNQIVDYNTVYSGITEDMLSKETRTLRDVQAVLMSMFHAKTVLVGHSLESDMKALKLIHDVIVDTSVLFPHKMGLPKKRALKTLCIENLKRIIQENEAGHDSAEDAEVCIQLIKYYLRNKIS</sequence>
<dbReference type="InterPro" id="IPR034922">
    <property type="entry name" value="REX1-like_exo"/>
</dbReference>
<evidence type="ECO:0000256" key="2">
    <source>
        <dbReference type="ARBA" id="ARBA00006357"/>
    </source>
</evidence>
<keyword evidence="6" id="KW-0539">Nucleus</keyword>
<feature type="compositionally biased region" description="Acidic residues" evidence="8">
    <location>
        <begin position="126"/>
        <end position="140"/>
    </location>
</feature>
<reference evidence="10" key="2">
    <citation type="journal article" date="2016" name="G3 (Bethesda)">
        <title>Genome Evolution in Three Species of Cactophilic Drosophila.</title>
        <authorList>
            <person name="Sanchez-Flores A."/>
            <person name="Penazola F."/>
            <person name="Carpinteyro-Ponce J."/>
            <person name="Nazario-Yepiz N."/>
            <person name="Abreu-Goodger C."/>
            <person name="Machado C.A."/>
            <person name="Markow T.A."/>
        </authorList>
    </citation>
    <scope>NUCLEOTIDE SEQUENCE [LARGE SCALE GENOMIC DNA]</scope>
</reference>
<comment type="subcellular location">
    <subcellularLocation>
        <location evidence="1">Nucleus</location>
    </subcellularLocation>
</comment>
<dbReference type="SUPFAM" id="SSF53098">
    <property type="entry name" value="Ribonuclease H-like"/>
    <property type="match status" value="1"/>
</dbReference>
<keyword evidence="10" id="KW-1185">Reference proteome</keyword>
<organism evidence="10 11">
    <name type="scientific">Drosophila arizonae</name>
    <name type="common">Fruit fly</name>
    <dbReference type="NCBI Taxonomy" id="7263"/>
    <lineage>
        <taxon>Eukaryota</taxon>
        <taxon>Metazoa</taxon>
        <taxon>Ecdysozoa</taxon>
        <taxon>Arthropoda</taxon>
        <taxon>Hexapoda</taxon>
        <taxon>Insecta</taxon>
        <taxon>Pterygota</taxon>
        <taxon>Neoptera</taxon>
        <taxon>Endopterygota</taxon>
        <taxon>Diptera</taxon>
        <taxon>Brachycera</taxon>
        <taxon>Muscomorpha</taxon>
        <taxon>Ephydroidea</taxon>
        <taxon>Drosophilidae</taxon>
        <taxon>Drosophila</taxon>
    </lineage>
</organism>
<dbReference type="CDD" id="cd06145">
    <property type="entry name" value="REX1_like"/>
    <property type="match status" value="1"/>
</dbReference>
<dbReference type="InterPro" id="IPR012337">
    <property type="entry name" value="RNaseH-like_sf"/>
</dbReference>
<keyword evidence="4" id="KW-0378">Hydrolase</keyword>
<dbReference type="InterPro" id="IPR036397">
    <property type="entry name" value="RNaseH_sf"/>
</dbReference>
<evidence type="ECO:0000256" key="3">
    <source>
        <dbReference type="ARBA" id="ARBA00022722"/>
    </source>
</evidence>
<feature type="compositionally biased region" description="Low complexity" evidence="8">
    <location>
        <begin position="293"/>
        <end position="339"/>
    </location>
</feature>
<feature type="compositionally biased region" description="Basic and acidic residues" evidence="8">
    <location>
        <begin position="199"/>
        <end position="231"/>
    </location>
</feature>